<name>K3X3P6_GLOUD</name>
<dbReference type="VEuPathDB" id="FungiDB:PYU1_G011819"/>
<protein>
    <submittedName>
        <fullName evidence="1">Uncharacterized protein</fullName>
    </submittedName>
</protein>
<reference evidence="2" key="2">
    <citation type="submission" date="2010-04" db="EMBL/GenBank/DDBJ databases">
        <authorList>
            <person name="Buell R."/>
            <person name="Hamilton J."/>
            <person name="Hostetler J."/>
        </authorList>
    </citation>
    <scope>NUCLEOTIDE SEQUENCE [LARGE SCALE GENOMIC DNA]</scope>
    <source>
        <strain evidence="2">DAOM:BR144</strain>
    </source>
</reference>
<dbReference type="Proteomes" id="UP000019132">
    <property type="component" value="Unassembled WGS sequence"/>
</dbReference>
<reference evidence="1" key="3">
    <citation type="submission" date="2015-02" db="UniProtKB">
        <authorList>
            <consortium name="EnsemblProtists"/>
        </authorList>
    </citation>
    <scope>IDENTIFICATION</scope>
    <source>
        <strain evidence="1">DAOM BR144</strain>
    </source>
</reference>
<dbReference type="EMBL" id="GL376637">
    <property type="status" value="NOT_ANNOTATED_CDS"/>
    <property type="molecule type" value="Genomic_DNA"/>
</dbReference>
<dbReference type="HOGENOM" id="CLU_2547600_0_0_1"/>
<reference evidence="2" key="1">
    <citation type="journal article" date="2010" name="Genome Biol.">
        <title>Genome sequence of the necrotrophic plant pathogen Pythium ultimum reveals original pathogenicity mechanisms and effector repertoire.</title>
        <authorList>
            <person name="Levesque C.A."/>
            <person name="Brouwer H."/>
            <person name="Cano L."/>
            <person name="Hamilton J.P."/>
            <person name="Holt C."/>
            <person name="Huitema E."/>
            <person name="Raffaele S."/>
            <person name="Robideau G.P."/>
            <person name="Thines M."/>
            <person name="Win J."/>
            <person name="Zerillo M.M."/>
            <person name="Beakes G.W."/>
            <person name="Boore J.L."/>
            <person name="Busam D."/>
            <person name="Dumas B."/>
            <person name="Ferriera S."/>
            <person name="Fuerstenberg S.I."/>
            <person name="Gachon C.M."/>
            <person name="Gaulin E."/>
            <person name="Govers F."/>
            <person name="Grenville-Briggs L."/>
            <person name="Horner N."/>
            <person name="Hostetler J."/>
            <person name="Jiang R.H."/>
            <person name="Johnson J."/>
            <person name="Krajaejun T."/>
            <person name="Lin H."/>
            <person name="Meijer H.J."/>
            <person name="Moore B."/>
            <person name="Morris P."/>
            <person name="Phuntmart V."/>
            <person name="Puiu D."/>
            <person name="Shetty J."/>
            <person name="Stajich J.E."/>
            <person name="Tripathy S."/>
            <person name="Wawra S."/>
            <person name="van West P."/>
            <person name="Whitty B.R."/>
            <person name="Coutinho P.M."/>
            <person name="Henrissat B."/>
            <person name="Martin F."/>
            <person name="Thomas P.D."/>
            <person name="Tyler B.M."/>
            <person name="De Vries R.P."/>
            <person name="Kamoun S."/>
            <person name="Yandell M."/>
            <person name="Tisserat N."/>
            <person name="Buell C.R."/>
        </authorList>
    </citation>
    <scope>NUCLEOTIDE SEQUENCE</scope>
    <source>
        <strain evidence="2">DAOM:BR144</strain>
    </source>
</reference>
<accession>K3X3P6</accession>
<evidence type="ECO:0000313" key="1">
    <source>
        <dbReference type="EnsemblProtists" id="PYU1_T011845"/>
    </source>
</evidence>
<dbReference type="InParanoid" id="K3X3P6"/>
<proteinExistence type="predicted"/>
<organism evidence="1 2">
    <name type="scientific">Globisporangium ultimum (strain ATCC 200006 / CBS 805.95 / DAOM BR144)</name>
    <name type="common">Pythium ultimum</name>
    <dbReference type="NCBI Taxonomy" id="431595"/>
    <lineage>
        <taxon>Eukaryota</taxon>
        <taxon>Sar</taxon>
        <taxon>Stramenopiles</taxon>
        <taxon>Oomycota</taxon>
        <taxon>Peronosporomycetes</taxon>
        <taxon>Pythiales</taxon>
        <taxon>Pythiaceae</taxon>
        <taxon>Globisporangium</taxon>
    </lineage>
</organism>
<keyword evidence="2" id="KW-1185">Reference proteome</keyword>
<dbReference type="AlphaFoldDB" id="K3X3P6"/>
<dbReference type="EnsemblProtists" id="PYU1_T011845">
    <property type="protein sequence ID" value="PYU1_T011845"/>
    <property type="gene ID" value="PYU1_G011819"/>
</dbReference>
<sequence length="83" mass="9536">MVSIKDLSGEELARVRCSYPSKVCKNRRAIKLNGTLHKLCDFHRKKANLNQKRLQQRRRVLRQQKALSVYDDPLGGVHSAPIP</sequence>
<evidence type="ECO:0000313" key="2">
    <source>
        <dbReference type="Proteomes" id="UP000019132"/>
    </source>
</evidence>